<dbReference type="InterPro" id="IPR042171">
    <property type="entry name" value="Acyl-CoA_hotdog"/>
</dbReference>
<sequence length="389" mass="42072">MAPKNHSPLPLQEALNLVKIPSSGETRRFMGTRSAYLPGSDFDEEKGIPSVHSAAFGGHVYAQSVLAASQAWRELEDERGATPTERLGFHTITGYFTRPGNPSRPFIYNVTPLTASRTFSTLSVTAYQPSQPSTNPEKDHFPLADASLPLAPPSFTAICSFKLAEPHSQGVSIQEAPPQERFSEILASRPPLAWPPAPPVDITGIVELAGSDQEGKFPIAKMRKVDMTAYNEGRPMHERRELLLYKLLRPLPPPAVASEEGVTIEGKEPGGDRPWWADTSAHVAAHAYVADRNGLLVVGNHAGFGHAFGRAASLNYTLVVHVNADEAVMHGSVEEGDGDDGGWWVQEMFFPRVAAGRGIVESKIWSPSGVHVATEYQDGLVQGMGLGKL</sequence>
<dbReference type="AlphaFoldDB" id="A0AAN6ZIH5"/>
<name>A0AAN6ZIH5_9PEZI</name>
<evidence type="ECO:0000259" key="3">
    <source>
        <dbReference type="Pfam" id="PF13622"/>
    </source>
</evidence>
<dbReference type="InterPro" id="IPR049450">
    <property type="entry name" value="ACOT8-like_C"/>
</dbReference>
<feature type="domain" description="Acyl-CoA thioesterase-like C-terminal" evidence="4">
    <location>
        <begin position="279"/>
        <end position="381"/>
    </location>
</feature>
<organism evidence="5 6">
    <name type="scientific">Dichotomopilus funicola</name>
    <dbReference type="NCBI Taxonomy" id="1934379"/>
    <lineage>
        <taxon>Eukaryota</taxon>
        <taxon>Fungi</taxon>
        <taxon>Dikarya</taxon>
        <taxon>Ascomycota</taxon>
        <taxon>Pezizomycotina</taxon>
        <taxon>Sordariomycetes</taxon>
        <taxon>Sordariomycetidae</taxon>
        <taxon>Sordariales</taxon>
        <taxon>Chaetomiaceae</taxon>
        <taxon>Dichotomopilus</taxon>
    </lineage>
</organism>
<dbReference type="GeneID" id="87818850"/>
<dbReference type="InterPro" id="IPR003703">
    <property type="entry name" value="Acyl_CoA_thio"/>
</dbReference>
<gene>
    <name evidence="5" type="ORF">C8A04DRAFT_32848</name>
</gene>
<dbReference type="Proteomes" id="UP001302676">
    <property type="component" value="Unassembled WGS sequence"/>
</dbReference>
<dbReference type="GO" id="GO:0009062">
    <property type="term" value="P:fatty acid catabolic process"/>
    <property type="evidence" value="ECO:0007669"/>
    <property type="project" value="TreeGrafter"/>
</dbReference>
<dbReference type="GO" id="GO:0047617">
    <property type="term" value="F:fatty acyl-CoA hydrolase activity"/>
    <property type="evidence" value="ECO:0007669"/>
    <property type="project" value="InterPro"/>
</dbReference>
<evidence type="ECO:0000313" key="5">
    <source>
        <dbReference type="EMBL" id="KAK4139672.1"/>
    </source>
</evidence>
<dbReference type="GO" id="GO:0006637">
    <property type="term" value="P:acyl-CoA metabolic process"/>
    <property type="evidence" value="ECO:0007669"/>
    <property type="project" value="InterPro"/>
</dbReference>
<dbReference type="EMBL" id="MU853654">
    <property type="protein sequence ID" value="KAK4139672.1"/>
    <property type="molecule type" value="Genomic_DNA"/>
</dbReference>
<evidence type="ECO:0000259" key="4">
    <source>
        <dbReference type="Pfam" id="PF20789"/>
    </source>
</evidence>
<keyword evidence="2" id="KW-0378">Hydrolase</keyword>
<proteinExistence type="inferred from homology"/>
<reference evidence="5" key="1">
    <citation type="journal article" date="2023" name="Mol. Phylogenet. Evol.">
        <title>Genome-scale phylogeny and comparative genomics of the fungal order Sordariales.</title>
        <authorList>
            <person name="Hensen N."/>
            <person name="Bonometti L."/>
            <person name="Westerberg I."/>
            <person name="Brannstrom I.O."/>
            <person name="Guillou S."/>
            <person name="Cros-Aarteil S."/>
            <person name="Calhoun S."/>
            <person name="Haridas S."/>
            <person name="Kuo A."/>
            <person name="Mondo S."/>
            <person name="Pangilinan J."/>
            <person name="Riley R."/>
            <person name="LaButti K."/>
            <person name="Andreopoulos B."/>
            <person name="Lipzen A."/>
            <person name="Chen C."/>
            <person name="Yan M."/>
            <person name="Daum C."/>
            <person name="Ng V."/>
            <person name="Clum A."/>
            <person name="Steindorff A."/>
            <person name="Ohm R.A."/>
            <person name="Martin F."/>
            <person name="Silar P."/>
            <person name="Natvig D.O."/>
            <person name="Lalanne C."/>
            <person name="Gautier V."/>
            <person name="Ament-Velasquez S.L."/>
            <person name="Kruys A."/>
            <person name="Hutchinson M.I."/>
            <person name="Powell A.J."/>
            <person name="Barry K."/>
            <person name="Miller A.N."/>
            <person name="Grigoriev I.V."/>
            <person name="Debuchy R."/>
            <person name="Gladieux P."/>
            <person name="Hiltunen Thoren M."/>
            <person name="Johannesson H."/>
        </authorList>
    </citation>
    <scope>NUCLEOTIDE SEQUENCE</scope>
    <source>
        <strain evidence="5">CBS 141.50</strain>
    </source>
</reference>
<dbReference type="InterPro" id="IPR029069">
    <property type="entry name" value="HotDog_dom_sf"/>
</dbReference>
<accession>A0AAN6ZIH5</accession>
<dbReference type="Pfam" id="PF13622">
    <property type="entry name" value="4HBT_3"/>
    <property type="match status" value="1"/>
</dbReference>
<dbReference type="GO" id="GO:0005782">
    <property type="term" value="C:peroxisomal matrix"/>
    <property type="evidence" value="ECO:0007669"/>
    <property type="project" value="UniProtKB-SubCell"/>
</dbReference>
<feature type="domain" description="Acyl-CoA thioesterase-like N-terminal HotDog" evidence="3">
    <location>
        <begin position="49"/>
        <end position="130"/>
    </location>
</feature>
<evidence type="ECO:0000256" key="2">
    <source>
        <dbReference type="ARBA" id="ARBA00022801"/>
    </source>
</evidence>
<reference evidence="5" key="2">
    <citation type="submission" date="2023-05" db="EMBL/GenBank/DDBJ databases">
        <authorList>
            <consortium name="Lawrence Berkeley National Laboratory"/>
            <person name="Steindorff A."/>
            <person name="Hensen N."/>
            <person name="Bonometti L."/>
            <person name="Westerberg I."/>
            <person name="Brannstrom I.O."/>
            <person name="Guillou S."/>
            <person name="Cros-Aarteil S."/>
            <person name="Calhoun S."/>
            <person name="Haridas S."/>
            <person name="Kuo A."/>
            <person name="Mondo S."/>
            <person name="Pangilinan J."/>
            <person name="Riley R."/>
            <person name="Labutti K."/>
            <person name="Andreopoulos B."/>
            <person name="Lipzen A."/>
            <person name="Chen C."/>
            <person name="Yanf M."/>
            <person name="Daum C."/>
            <person name="Ng V."/>
            <person name="Clum A."/>
            <person name="Ohm R."/>
            <person name="Martin F."/>
            <person name="Silar P."/>
            <person name="Natvig D."/>
            <person name="Lalanne C."/>
            <person name="Gautier V."/>
            <person name="Ament-Velasquez S.L."/>
            <person name="Kruys A."/>
            <person name="Hutchinson M.I."/>
            <person name="Powell A.J."/>
            <person name="Barry K."/>
            <person name="Miller A.N."/>
            <person name="Grigoriev I.V."/>
            <person name="Debuchy R."/>
            <person name="Gladieux P."/>
            <person name="Thoren M.H."/>
            <person name="Johannesson H."/>
        </authorList>
    </citation>
    <scope>NUCLEOTIDE SEQUENCE</scope>
    <source>
        <strain evidence="5">CBS 141.50</strain>
    </source>
</reference>
<dbReference type="SUPFAM" id="SSF54637">
    <property type="entry name" value="Thioesterase/thiol ester dehydrase-isomerase"/>
    <property type="match status" value="2"/>
</dbReference>
<comment type="similarity">
    <text evidence="1">Belongs to the C/M/P thioester hydrolase family.</text>
</comment>
<evidence type="ECO:0000313" key="6">
    <source>
        <dbReference type="Proteomes" id="UP001302676"/>
    </source>
</evidence>
<dbReference type="Pfam" id="PF20789">
    <property type="entry name" value="4HBT_3C"/>
    <property type="match status" value="1"/>
</dbReference>
<dbReference type="PANTHER" id="PTHR11066:SF64">
    <property type="entry name" value="ACYL-COA THIOESTERASE (AFU_ORTHOLOGUE AFUA_1G12060)"/>
    <property type="match status" value="1"/>
</dbReference>
<dbReference type="CDD" id="cd03444">
    <property type="entry name" value="Thioesterase_II_repeat1"/>
    <property type="match status" value="1"/>
</dbReference>
<comment type="caution">
    <text evidence="5">The sequence shown here is derived from an EMBL/GenBank/DDBJ whole genome shotgun (WGS) entry which is preliminary data.</text>
</comment>
<dbReference type="PANTHER" id="PTHR11066">
    <property type="entry name" value="ACYL-COA THIOESTERASE"/>
    <property type="match status" value="1"/>
</dbReference>
<dbReference type="CDD" id="cd03445">
    <property type="entry name" value="Thioesterase_II_repeat2"/>
    <property type="match status" value="1"/>
</dbReference>
<protein>
    <submittedName>
        <fullName evidence="5">Thioesterase-like superfamily-domain-containing protein</fullName>
    </submittedName>
</protein>
<evidence type="ECO:0000256" key="1">
    <source>
        <dbReference type="ARBA" id="ARBA00006538"/>
    </source>
</evidence>
<dbReference type="RefSeq" id="XP_062633043.1">
    <property type="nucleotide sequence ID" value="XM_062782237.1"/>
</dbReference>
<dbReference type="Gene3D" id="2.40.160.210">
    <property type="entry name" value="Acyl-CoA thioesterase, double hotdog domain"/>
    <property type="match status" value="1"/>
</dbReference>
<dbReference type="InterPro" id="IPR049449">
    <property type="entry name" value="TesB_ACOT8-like_N"/>
</dbReference>
<keyword evidence="6" id="KW-1185">Reference proteome</keyword>